<feature type="non-terminal residue" evidence="2">
    <location>
        <position position="95"/>
    </location>
</feature>
<gene>
    <name evidence="2" type="ORF">PACLA_8A051940</name>
</gene>
<dbReference type="PROSITE" id="PS50002">
    <property type="entry name" value="SH3"/>
    <property type="match status" value="1"/>
</dbReference>
<dbReference type="AlphaFoldDB" id="A0A7D9LWF2"/>
<dbReference type="EMBL" id="CACRXK020026481">
    <property type="protein sequence ID" value="CAB4040220.1"/>
    <property type="molecule type" value="Genomic_DNA"/>
</dbReference>
<name>A0A7D9LWF2_PARCT</name>
<dbReference type="Gene3D" id="2.30.30.40">
    <property type="entry name" value="SH3 Domains"/>
    <property type="match status" value="1"/>
</dbReference>
<dbReference type="Pfam" id="PF00595">
    <property type="entry name" value="PDZ"/>
    <property type="match status" value="1"/>
</dbReference>
<keyword evidence="1" id="KW-0728">SH3 domain</keyword>
<organism evidence="2 3">
    <name type="scientific">Paramuricea clavata</name>
    <name type="common">Red gorgonian</name>
    <name type="synonym">Violescent sea-whip</name>
    <dbReference type="NCBI Taxonomy" id="317549"/>
    <lineage>
        <taxon>Eukaryota</taxon>
        <taxon>Metazoa</taxon>
        <taxon>Cnidaria</taxon>
        <taxon>Anthozoa</taxon>
        <taxon>Octocorallia</taxon>
        <taxon>Malacalcyonacea</taxon>
        <taxon>Plexauridae</taxon>
        <taxon>Paramuricea</taxon>
    </lineage>
</organism>
<evidence type="ECO:0000256" key="1">
    <source>
        <dbReference type="ARBA" id="ARBA00022443"/>
    </source>
</evidence>
<dbReference type="InterPro" id="IPR001452">
    <property type="entry name" value="SH3_domain"/>
</dbReference>
<dbReference type="OrthoDB" id="65789at2759"/>
<reference evidence="2" key="1">
    <citation type="submission" date="2020-04" db="EMBL/GenBank/DDBJ databases">
        <authorList>
            <person name="Alioto T."/>
            <person name="Alioto T."/>
            <person name="Gomez Garrido J."/>
        </authorList>
    </citation>
    <scope>NUCLEOTIDE SEQUENCE</scope>
    <source>
        <strain evidence="2">A484AB</strain>
    </source>
</reference>
<proteinExistence type="predicted"/>
<accession>A0A7D9LWF2</accession>
<comment type="caution">
    <text evidence="2">The sequence shown here is derived from an EMBL/GenBank/DDBJ whole genome shotgun (WGS) entry which is preliminary data.</text>
</comment>
<dbReference type="InterPro" id="IPR036028">
    <property type="entry name" value="SH3-like_dom_sf"/>
</dbReference>
<sequence>TLHPGDEIRELDGESVENKSIESLQSILKQASGTVTFKIVPSFRHENTERGSFVKALFSYDPRGDELIPCQQAGLAFQVGDVLEIVSKTDFNWWQ</sequence>
<evidence type="ECO:0000313" key="2">
    <source>
        <dbReference type="EMBL" id="CAB4040220.1"/>
    </source>
</evidence>
<feature type="non-terminal residue" evidence="2">
    <location>
        <position position="1"/>
    </location>
</feature>
<dbReference type="PROSITE" id="PS50106">
    <property type="entry name" value="PDZ"/>
    <property type="match status" value="1"/>
</dbReference>
<dbReference type="Gene3D" id="2.30.42.10">
    <property type="match status" value="1"/>
</dbReference>
<dbReference type="SUPFAM" id="SSF50044">
    <property type="entry name" value="SH3-domain"/>
    <property type="match status" value="1"/>
</dbReference>
<dbReference type="Proteomes" id="UP001152795">
    <property type="component" value="Unassembled WGS sequence"/>
</dbReference>
<dbReference type="InterPro" id="IPR001478">
    <property type="entry name" value="PDZ"/>
</dbReference>
<protein>
    <submittedName>
        <fullName evidence="2">Peripheral plasma membrane CASK</fullName>
    </submittedName>
</protein>
<dbReference type="PANTHER" id="PTHR23122">
    <property type="entry name" value="MEMBRANE-ASSOCIATED GUANYLATE KINASE MAGUK"/>
    <property type="match status" value="1"/>
</dbReference>
<dbReference type="InterPro" id="IPR036034">
    <property type="entry name" value="PDZ_sf"/>
</dbReference>
<keyword evidence="3" id="KW-1185">Reference proteome</keyword>
<evidence type="ECO:0000313" key="3">
    <source>
        <dbReference type="Proteomes" id="UP001152795"/>
    </source>
</evidence>
<dbReference type="InterPro" id="IPR050716">
    <property type="entry name" value="MAGUK"/>
</dbReference>